<dbReference type="InterPro" id="IPR011009">
    <property type="entry name" value="Kinase-like_dom_sf"/>
</dbReference>
<dbReference type="SUPFAM" id="SSF56112">
    <property type="entry name" value="Protein kinase-like (PK-like)"/>
    <property type="match status" value="1"/>
</dbReference>
<accession>A0ABR4I9J1</accession>
<evidence type="ECO:0000256" key="3">
    <source>
        <dbReference type="ARBA" id="ARBA00023134"/>
    </source>
</evidence>
<dbReference type="InterPro" id="IPR005225">
    <property type="entry name" value="Small_GTP-bd"/>
</dbReference>
<keyword evidence="7" id="KW-1185">Reference proteome</keyword>
<keyword evidence="1" id="KW-0488">Methylation</keyword>
<dbReference type="PROSITE" id="PS00108">
    <property type="entry name" value="PROTEIN_KINASE_ST"/>
    <property type="match status" value="1"/>
</dbReference>
<dbReference type="PROSITE" id="PS51420">
    <property type="entry name" value="RHO"/>
    <property type="match status" value="1"/>
</dbReference>
<dbReference type="SMART" id="SM00174">
    <property type="entry name" value="RHO"/>
    <property type="match status" value="1"/>
</dbReference>
<feature type="region of interest" description="Disordered" evidence="4">
    <location>
        <begin position="275"/>
        <end position="300"/>
    </location>
</feature>
<feature type="compositionally biased region" description="Polar residues" evidence="4">
    <location>
        <begin position="275"/>
        <end position="285"/>
    </location>
</feature>
<dbReference type="SMART" id="SM00220">
    <property type="entry name" value="S_TKc"/>
    <property type="match status" value="1"/>
</dbReference>
<dbReference type="PROSITE" id="PS51419">
    <property type="entry name" value="RAB"/>
    <property type="match status" value="1"/>
</dbReference>
<keyword evidence="3" id="KW-0342">GTP-binding</keyword>
<dbReference type="Pfam" id="PF00071">
    <property type="entry name" value="Ras"/>
    <property type="match status" value="1"/>
</dbReference>
<sequence length="498" mass="55752">MEYFELGDLQKHLMQPLPEPEAQHISYQILEGLEHLHGNGFAHRDLKPANIFVVQKRPKWWVKIGDFGISKRLQDGDTAFRTMVGTETHLAPEVLLNRFGGTQAYTYMVDMWSLGVMTHYVLTRNLPFKTSGELSAYTQNNHFPSSALQSQGVSREGQDFTRSLLAVDPATRLAAKHALEHDWIKIDLQVFSSHAPEGEIADYTPSPLEAPTAAQLEVTSPVSSRRWSDLMQSTLRPHEAEAATLPAAGQGGATTQQQEQGPRTLPAVGQAVAITQPQESVTMTPRPQVPETPASRHLRNPEHRLKLIIVGDAYCGKTSLLMTLTRGTFSEGLVHSIFEKYVAHVEVDGTHAELTLWDTEGSDVYDGARALSYPDSHVVLICFAIDLPDSLDNIQEKWIPEVFHFCYGLPIILVGCKKDLRYDLNANEELQMVSQTPVTAEEGEILRKKMRAYKYLECSARTNEGVLEVFEAATRVALLASTKRKKWWRRILAPHPVK</sequence>
<dbReference type="InterPro" id="IPR001806">
    <property type="entry name" value="Small_GTPase"/>
</dbReference>
<dbReference type="NCBIfam" id="TIGR00231">
    <property type="entry name" value="small_GTP"/>
    <property type="match status" value="1"/>
</dbReference>
<dbReference type="EMBL" id="JBFXLS010000044">
    <property type="protein sequence ID" value="KAL2824422.1"/>
    <property type="molecule type" value="Genomic_DNA"/>
</dbReference>
<dbReference type="Gene3D" id="1.10.510.10">
    <property type="entry name" value="Transferase(Phosphotransferase) domain 1"/>
    <property type="match status" value="1"/>
</dbReference>
<dbReference type="InterPro" id="IPR008271">
    <property type="entry name" value="Ser/Thr_kinase_AS"/>
</dbReference>
<keyword evidence="2" id="KW-0547">Nucleotide-binding</keyword>
<evidence type="ECO:0000256" key="1">
    <source>
        <dbReference type="ARBA" id="ARBA00022481"/>
    </source>
</evidence>
<dbReference type="PROSITE" id="PS51421">
    <property type="entry name" value="RAS"/>
    <property type="match status" value="1"/>
</dbReference>
<dbReference type="Proteomes" id="UP001610335">
    <property type="component" value="Unassembled WGS sequence"/>
</dbReference>
<evidence type="ECO:0000313" key="7">
    <source>
        <dbReference type="Proteomes" id="UP001610335"/>
    </source>
</evidence>
<protein>
    <submittedName>
        <fullName evidence="6">Kinase-like domain-containing protein</fullName>
    </submittedName>
</protein>
<dbReference type="SUPFAM" id="SSF52540">
    <property type="entry name" value="P-loop containing nucleoside triphosphate hydrolases"/>
    <property type="match status" value="1"/>
</dbReference>
<evidence type="ECO:0000256" key="4">
    <source>
        <dbReference type="SAM" id="MobiDB-lite"/>
    </source>
</evidence>
<dbReference type="PANTHER" id="PTHR24072">
    <property type="entry name" value="RHO FAMILY GTPASE"/>
    <property type="match status" value="1"/>
</dbReference>
<feature type="domain" description="Protein kinase" evidence="5">
    <location>
        <begin position="1"/>
        <end position="184"/>
    </location>
</feature>
<dbReference type="PRINTS" id="PR00449">
    <property type="entry name" value="RASTRNSFRMNG"/>
</dbReference>
<evidence type="ECO:0000256" key="2">
    <source>
        <dbReference type="ARBA" id="ARBA00022741"/>
    </source>
</evidence>
<dbReference type="InterPro" id="IPR000719">
    <property type="entry name" value="Prot_kinase_dom"/>
</dbReference>
<proteinExistence type="predicted"/>
<reference evidence="6 7" key="1">
    <citation type="submission" date="2024-07" db="EMBL/GenBank/DDBJ databases">
        <title>Section-level genome sequencing and comparative genomics of Aspergillus sections Usti and Cavernicolus.</title>
        <authorList>
            <consortium name="Lawrence Berkeley National Laboratory"/>
            <person name="Nybo J.L."/>
            <person name="Vesth T.C."/>
            <person name="Theobald S."/>
            <person name="Frisvad J.C."/>
            <person name="Larsen T.O."/>
            <person name="Kjaerboelling I."/>
            <person name="Rothschild-Mancinelli K."/>
            <person name="Lyhne E.K."/>
            <person name="Kogle M.E."/>
            <person name="Barry K."/>
            <person name="Clum A."/>
            <person name="Na H."/>
            <person name="Ledsgaard L."/>
            <person name="Lin J."/>
            <person name="Lipzen A."/>
            <person name="Kuo A."/>
            <person name="Riley R."/>
            <person name="Mondo S."/>
            <person name="LaButti K."/>
            <person name="Haridas S."/>
            <person name="Pangalinan J."/>
            <person name="Salamov A.A."/>
            <person name="Simmons B.A."/>
            <person name="Magnuson J.K."/>
            <person name="Chen J."/>
            <person name="Drula E."/>
            <person name="Henrissat B."/>
            <person name="Wiebenga A."/>
            <person name="Lubbers R.J."/>
            <person name="Gomes A.C."/>
            <person name="Makela M.R."/>
            <person name="Stajich J."/>
            <person name="Grigoriev I.V."/>
            <person name="Mortensen U.H."/>
            <person name="De vries R.P."/>
            <person name="Baker S.E."/>
            <person name="Andersen M.R."/>
        </authorList>
    </citation>
    <scope>NUCLEOTIDE SEQUENCE [LARGE SCALE GENOMIC DNA]</scope>
    <source>
        <strain evidence="6 7">CBS 600.67</strain>
    </source>
</reference>
<organism evidence="6 7">
    <name type="scientific">Aspergillus cavernicola</name>
    <dbReference type="NCBI Taxonomy" id="176166"/>
    <lineage>
        <taxon>Eukaryota</taxon>
        <taxon>Fungi</taxon>
        <taxon>Dikarya</taxon>
        <taxon>Ascomycota</taxon>
        <taxon>Pezizomycotina</taxon>
        <taxon>Eurotiomycetes</taxon>
        <taxon>Eurotiomycetidae</taxon>
        <taxon>Eurotiales</taxon>
        <taxon>Aspergillaceae</taxon>
        <taxon>Aspergillus</taxon>
        <taxon>Aspergillus subgen. Nidulantes</taxon>
    </lineage>
</organism>
<gene>
    <name evidence="6" type="ORF">BDW59DRAFT_162525</name>
</gene>
<evidence type="ECO:0000259" key="5">
    <source>
        <dbReference type="PROSITE" id="PS50011"/>
    </source>
</evidence>
<evidence type="ECO:0000313" key="6">
    <source>
        <dbReference type="EMBL" id="KAL2824422.1"/>
    </source>
</evidence>
<dbReference type="Gene3D" id="3.40.50.300">
    <property type="entry name" value="P-loop containing nucleotide triphosphate hydrolases"/>
    <property type="match status" value="1"/>
</dbReference>
<dbReference type="Pfam" id="PF00069">
    <property type="entry name" value="Pkinase"/>
    <property type="match status" value="1"/>
</dbReference>
<name>A0ABR4I9J1_9EURO</name>
<dbReference type="InterPro" id="IPR027417">
    <property type="entry name" value="P-loop_NTPase"/>
</dbReference>
<dbReference type="PROSITE" id="PS50011">
    <property type="entry name" value="PROTEIN_KINASE_DOM"/>
    <property type="match status" value="1"/>
</dbReference>
<dbReference type="SMART" id="SM00173">
    <property type="entry name" value="RAS"/>
    <property type="match status" value="1"/>
</dbReference>
<comment type="caution">
    <text evidence="6">The sequence shown here is derived from an EMBL/GenBank/DDBJ whole genome shotgun (WGS) entry which is preliminary data.</text>
</comment>
<dbReference type="InterPro" id="IPR003578">
    <property type="entry name" value="Small_GTPase_Rho"/>
</dbReference>
<dbReference type="SMART" id="SM00175">
    <property type="entry name" value="RAB"/>
    <property type="match status" value="1"/>
</dbReference>